<dbReference type="EMBL" id="JBHLWO010000004">
    <property type="protein sequence ID" value="MFC0321138.1"/>
    <property type="molecule type" value="Genomic_DNA"/>
</dbReference>
<evidence type="ECO:0000259" key="3">
    <source>
        <dbReference type="Pfam" id="PF07863"/>
    </source>
</evidence>
<dbReference type="InterPro" id="IPR022393">
    <property type="entry name" value="Conjugative_transposon_TraJ"/>
</dbReference>
<keyword evidence="1" id="KW-1133">Transmembrane helix</keyword>
<keyword evidence="1" id="KW-0812">Transmembrane</keyword>
<dbReference type="Proteomes" id="UP001589774">
    <property type="component" value="Unassembled WGS sequence"/>
</dbReference>
<keyword evidence="1" id="KW-0472">Membrane</keyword>
<feature type="signal peptide" evidence="2">
    <location>
        <begin position="1"/>
        <end position="23"/>
    </location>
</feature>
<accession>A0ABV6HQG6</accession>
<feature type="chain" id="PRO_5045651719" evidence="2">
    <location>
        <begin position="24"/>
        <end position="403"/>
    </location>
</feature>
<dbReference type="InterPro" id="IPR012424">
    <property type="entry name" value="Conjugative_transposon_TraJ_C"/>
</dbReference>
<name>A0ABV6HQG6_9SPHI</name>
<feature type="transmembrane region" description="Helical" evidence="1">
    <location>
        <begin position="224"/>
        <end position="242"/>
    </location>
</feature>
<feature type="transmembrane region" description="Helical" evidence="1">
    <location>
        <begin position="337"/>
        <end position="359"/>
    </location>
</feature>
<dbReference type="RefSeq" id="WP_130858250.1">
    <property type="nucleotide sequence ID" value="NZ_JBHLWO010000004.1"/>
</dbReference>
<feature type="domain" description="Conjugative transposon TraJ C-terminal" evidence="3">
    <location>
        <begin position="29"/>
        <end position="403"/>
    </location>
</feature>
<feature type="transmembrane region" description="Helical" evidence="1">
    <location>
        <begin position="86"/>
        <end position="103"/>
    </location>
</feature>
<evidence type="ECO:0000313" key="5">
    <source>
        <dbReference type="Proteomes" id="UP001589774"/>
    </source>
</evidence>
<keyword evidence="5" id="KW-1185">Reference proteome</keyword>
<comment type="caution">
    <text evidence="4">The sequence shown here is derived from an EMBL/GenBank/DDBJ whole genome shotgun (WGS) entry which is preliminary data.</text>
</comment>
<proteinExistence type="predicted"/>
<evidence type="ECO:0000256" key="1">
    <source>
        <dbReference type="SAM" id="Phobius"/>
    </source>
</evidence>
<evidence type="ECO:0000256" key="2">
    <source>
        <dbReference type="SAM" id="SignalP"/>
    </source>
</evidence>
<protein>
    <submittedName>
        <fullName evidence="4">Conjugative transposon protein TraJ</fullName>
    </submittedName>
</protein>
<evidence type="ECO:0000313" key="4">
    <source>
        <dbReference type="EMBL" id="MFC0321138.1"/>
    </source>
</evidence>
<gene>
    <name evidence="4" type="primary">traJ</name>
    <name evidence="4" type="ORF">ACFFI0_22645</name>
</gene>
<feature type="transmembrane region" description="Helical" evidence="1">
    <location>
        <begin position="295"/>
        <end position="317"/>
    </location>
</feature>
<dbReference type="Pfam" id="PF07863">
    <property type="entry name" value="CtnDOT_TraJ"/>
    <property type="match status" value="1"/>
</dbReference>
<dbReference type="NCBIfam" id="TIGR03782">
    <property type="entry name" value="Bac_Flav_CT_J"/>
    <property type="match status" value="1"/>
</dbReference>
<sequence length="403" mass="43447">MKKIKLAAVLLAVVALVFPLASRADIAQTLGGMQPVLDSVRDDMQPLSGKLIDVARAIAGFGALWYTASRVWRQIAAAESIDFYPLLRPFGLGLAIMFFPAVIDLMNGVLQPTVLATGAMVRDSNDAIIALLKQKEAAVKKSDLYNIYVGEDGNGDRSEWYKYKYPENENGSGEGLLEGLGHDMQFWMEKQSYNFRNSVKQWMSEVLQVVFAAASLCINTIRTFFLIVLSILGPFVLGIAVFDGFQQSLVQWLARYINVFLWLPISNIFGSILGKIQENMLKIDIGQIGQSGDTFFSTYDTAYLIFMLIGIVGYFTVPNVANYVVQAGGANAMLQKVTSIVTTSAMAAGGLATGGAAGVMQGGSNILQAGKQYSGQQEGSGSYGASGTMGKGGAYLYDKLSGK</sequence>
<feature type="transmembrane region" description="Helical" evidence="1">
    <location>
        <begin position="254"/>
        <end position="274"/>
    </location>
</feature>
<keyword evidence="2" id="KW-0732">Signal</keyword>
<reference evidence="4 5" key="1">
    <citation type="submission" date="2024-09" db="EMBL/GenBank/DDBJ databases">
        <authorList>
            <person name="Sun Q."/>
            <person name="Mori K."/>
        </authorList>
    </citation>
    <scope>NUCLEOTIDE SEQUENCE [LARGE SCALE GENOMIC DNA]</scope>
    <source>
        <strain evidence="4 5">CCM 7765</strain>
    </source>
</reference>
<organism evidence="4 5">
    <name type="scientific">Olivibacter oleidegradans</name>
    <dbReference type="NCBI Taxonomy" id="760123"/>
    <lineage>
        <taxon>Bacteria</taxon>
        <taxon>Pseudomonadati</taxon>
        <taxon>Bacteroidota</taxon>
        <taxon>Sphingobacteriia</taxon>
        <taxon>Sphingobacteriales</taxon>
        <taxon>Sphingobacteriaceae</taxon>
        <taxon>Olivibacter</taxon>
    </lineage>
</organism>